<dbReference type="RefSeq" id="WP_116553857.1">
    <property type="nucleotide sequence ID" value="NZ_QCZG01000007.1"/>
</dbReference>
<dbReference type="OrthoDB" id="9779080at2"/>
<feature type="transmembrane region" description="Helical" evidence="1">
    <location>
        <begin position="87"/>
        <end position="108"/>
    </location>
</feature>
<reference evidence="3 4" key="1">
    <citation type="submission" date="2018-04" db="EMBL/GenBank/DDBJ databases">
        <title>Camelliibacillus theae gen. nov., sp. nov., isolated from Pu'er tea.</title>
        <authorList>
            <person name="Niu L."/>
        </authorList>
    </citation>
    <scope>NUCLEOTIDE SEQUENCE [LARGE SCALE GENOMIC DNA]</scope>
    <source>
        <strain evidence="3 4">T8</strain>
    </source>
</reference>
<evidence type="ECO:0000313" key="4">
    <source>
        <dbReference type="Proteomes" id="UP000245998"/>
    </source>
</evidence>
<keyword evidence="1" id="KW-0472">Membrane</keyword>
<feature type="transmembrane region" description="Helical" evidence="1">
    <location>
        <begin position="276"/>
        <end position="298"/>
    </location>
</feature>
<organism evidence="3 4">
    <name type="scientific">Pueribacillus theae</name>
    <dbReference type="NCBI Taxonomy" id="2171751"/>
    <lineage>
        <taxon>Bacteria</taxon>
        <taxon>Bacillati</taxon>
        <taxon>Bacillota</taxon>
        <taxon>Bacilli</taxon>
        <taxon>Bacillales</taxon>
        <taxon>Bacillaceae</taxon>
        <taxon>Pueribacillus</taxon>
    </lineage>
</organism>
<feature type="transmembrane region" description="Helical" evidence="1">
    <location>
        <begin position="249"/>
        <end position="270"/>
    </location>
</feature>
<dbReference type="Proteomes" id="UP000245998">
    <property type="component" value="Unassembled WGS sequence"/>
</dbReference>
<dbReference type="PANTHER" id="PTHR38139:SF1">
    <property type="entry name" value="NUCLEOSIDE TRANSPORTER_FEOB GTPASE GATE DOMAIN-CONTAINING PROTEIN"/>
    <property type="match status" value="1"/>
</dbReference>
<evidence type="ECO:0000313" key="3">
    <source>
        <dbReference type="EMBL" id="PWA12654.1"/>
    </source>
</evidence>
<dbReference type="InterPro" id="IPR038880">
    <property type="entry name" value="MJ0871-like"/>
</dbReference>
<sequence length="318" mass="34859">MGTLKRGLKTGLHTTWSLGKIIFPVTIAVSILHYTIVLEWIIKAVKPLMSLFGLPGEAAIPLVLGNILNLYAAIGAMLTLDLTVKQVFTIALMLSFSHALLVESSIAAKVGVNLWLVAAIRIVLASLFGWIVNLAWQGGAEQASFGFIQHSSEEISGWFPIVTNAVQQASIGIFQLAMIVIPLMIAIQWLKEMKWVDKFSNGMSPFTRMLGMKKNTSTTLAAGILFGISFGAGVMLQAAKEDGVAKKDLYLAFIFLVTCHAVVEDTLIFLPLGIPVWPLLLIRLTVAIILTIVTASIWNRIEKPQRKEYDYENRHGAL</sequence>
<comment type="caution">
    <text evidence="3">The sequence shown here is derived from an EMBL/GenBank/DDBJ whole genome shotgun (WGS) entry which is preliminary data.</text>
</comment>
<feature type="transmembrane region" description="Helical" evidence="1">
    <location>
        <begin position="62"/>
        <end position="80"/>
    </location>
</feature>
<feature type="domain" description="Nucleoside transporter/FeoB GTPase Gate" evidence="2">
    <location>
        <begin position="16"/>
        <end position="99"/>
    </location>
</feature>
<evidence type="ECO:0000256" key="1">
    <source>
        <dbReference type="SAM" id="Phobius"/>
    </source>
</evidence>
<evidence type="ECO:0000259" key="2">
    <source>
        <dbReference type="Pfam" id="PF07670"/>
    </source>
</evidence>
<feature type="transmembrane region" description="Helical" evidence="1">
    <location>
        <begin position="218"/>
        <end position="237"/>
    </location>
</feature>
<gene>
    <name evidence="3" type="ORF">DCC39_05105</name>
</gene>
<accession>A0A2U1K628</accession>
<dbReference type="Pfam" id="PF07670">
    <property type="entry name" value="Gate"/>
    <property type="match status" value="2"/>
</dbReference>
<dbReference type="AlphaFoldDB" id="A0A2U1K628"/>
<dbReference type="EMBL" id="QCZG01000007">
    <property type="protein sequence ID" value="PWA12654.1"/>
    <property type="molecule type" value="Genomic_DNA"/>
</dbReference>
<dbReference type="InterPro" id="IPR011642">
    <property type="entry name" value="Gate_dom"/>
</dbReference>
<protein>
    <recommendedName>
        <fullName evidence="2">Nucleoside transporter/FeoB GTPase Gate domain-containing protein</fullName>
    </recommendedName>
</protein>
<keyword evidence="1" id="KW-0812">Transmembrane</keyword>
<keyword evidence="4" id="KW-1185">Reference proteome</keyword>
<feature type="transmembrane region" description="Helical" evidence="1">
    <location>
        <begin position="21"/>
        <end position="42"/>
    </location>
</feature>
<feature type="domain" description="Nucleoside transporter/FeoB GTPase Gate" evidence="2">
    <location>
        <begin position="174"/>
        <end position="263"/>
    </location>
</feature>
<keyword evidence="1" id="KW-1133">Transmembrane helix</keyword>
<feature type="transmembrane region" description="Helical" evidence="1">
    <location>
        <begin position="114"/>
        <end position="136"/>
    </location>
</feature>
<name>A0A2U1K628_9BACI</name>
<proteinExistence type="predicted"/>
<dbReference type="PANTHER" id="PTHR38139">
    <property type="entry name" value="GATE DOMAIN-CONTAINING PROTEIN"/>
    <property type="match status" value="1"/>
</dbReference>
<feature type="transmembrane region" description="Helical" evidence="1">
    <location>
        <begin position="171"/>
        <end position="190"/>
    </location>
</feature>